<protein>
    <submittedName>
        <fullName evidence="1">Uncharacterized protein</fullName>
    </submittedName>
</protein>
<reference evidence="1" key="1">
    <citation type="journal article" date="2014" name="Front. Microbiol.">
        <title>High frequency of phylogenetically diverse reductive dehalogenase-homologous genes in deep subseafloor sedimentary metagenomes.</title>
        <authorList>
            <person name="Kawai M."/>
            <person name="Futagami T."/>
            <person name="Toyoda A."/>
            <person name="Takaki Y."/>
            <person name="Nishi S."/>
            <person name="Hori S."/>
            <person name="Arai W."/>
            <person name="Tsubouchi T."/>
            <person name="Morono Y."/>
            <person name="Uchiyama I."/>
            <person name="Ito T."/>
            <person name="Fujiyama A."/>
            <person name="Inagaki F."/>
            <person name="Takami H."/>
        </authorList>
    </citation>
    <scope>NUCLEOTIDE SEQUENCE</scope>
    <source>
        <strain evidence="1">Expedition CK06-06</strain>
    </source>
</reference>
<accession>X1EVQ0</accession>
<name>X1EVQ0_9ZZZZ</name>
<sequence length="34" mass="3906">NVCKGLKIRGKNIIWKGTPSVIKIYIKERSAEFD</sequence>
<feature type="non-terminal residue" evidence="1">
    <location>
        <position position="1"/>
    </location>
</feature>
<evidence type="ECO:0000313" key="1">
    <source>
        <dbReference type="EMBL" id="GAH24390.1"/>
    </source>
</evidence>
<comment type="caution">
    <text evidence="1">The sequence shown here is derived from an EMBL/GenBank/DDBJ whole genome shotgun (WGS) entry which is preliminary data.</text>
</comment>
<dbReference type="AlphaFoldDB" id="X1EVQ0"/>
<gene>
    <name evidence="1" type="ORF">S01H4_66534</name>
</gene>
<organism evidence="1">
    <name type="scientific">marine sediment metagenome</name>
    <dbReference type="NCBI Taxonomy" id="412755"/>
    <lineage>
        <taxon>unclassified sequences</taxon>
        <taxon>metagenomes</taxon>
        <taxon>ecological metagenomes</taxon>
    </lineage>
</organism>
<proteinExistence type="predicted"/>
<dbReference type="EMBL" id="BART01041258">
    <property type="protein sequence ID" value="GAH24390.1"/>
    <property type="molecule type" value="Genomic_DNA"/>
</dbReference>